<protein>
    <submittedName>
        <fullName evidence="1">Uncharacterized protein</fullName>
    </submittedName>
</protein>
<dbReference type="Proteomes" id="UP001164250">
    <property type="component" value="Chromosome 13"/>
</dbReference>
<keyword evidence="2" id="KW-1185">Reference proteome</keyword>
<accession>A0ACC0ZYE5</accession>
<dbReference type="EMBL" id="CM047909">
    <property type="protein sequence ID" value="KAJ0080255.1"/>
    <property type="molecule type" value="Genomic_DNA"/>
</dbReference>
<sequence>MSDGGLTLVDGTQLLRSLSLPLALPDSDAAVLTGAHVLDFADSKASSSLFGLSLPQNLKSSALKRAAVSDDDVNFRSKELDRDHASKLVTNYLTAIADVLKEDPLVVSVLDGKTLRVFLEDEDDFAMLAENLFTDLDTEDKGKIWQVSDQQCSSSYGKFPLINDILKKHGAEGLEELGQAQFAQLLQNVLQDIADALAEKHIVVIRNIKIINGSKLRMLLADKKQLNDVIDKVLQEKKSTGDERSSIDIIRGFLEKNGKDYGLPPSEANEAVVLLYDAVFADIRKSKTAAKMDDEFREFVKNILEKFAEQLETNPVYYDFEY</sequence>
<evidence type="ECO:0000313" key="2">
    <source>
        <dbReference type="Proteomes" id="UP001164250"/>
    </source>
</evidence>
<proteinExistence type="predicted"/>
<comment type="caution">
    <text evidence="1">The sequence shown here is derived from an EMBL/GenBank/DDBJ whole genome shotgun (WGS) entry which is preliminary data.</text>
</comment>
<organism evidence="1 2">
    <name type="scientific">Pistacia atlantica</name>
    <dbReference type="NCBI Taxonomy" id="434234"/>
    <lineage>
        <taxon>Eukaryota</taxon>
        <taxon>Viridiplantae</taxon>
        <taxon>Streptophyta</taxon>
        <taxon>Embryophyta</taxon>
        <taxon>Tracheophyta</taxon>
        <taxon>Spermatophyta</taxon>
        <taxon>Magnoliopsida</taxon>
        <taxon>eudicotyledons</taxon>
        <taxon>Gunneridae</taxon>
        <taxon>Pentapetalae</taxon>
        <taxon>rosids</taxon>
        <taxon>malvids</taxon>
        <taxon>Sapindales</taxon>
        <taxon>Anacardiaceae</taxon>
        <taxon>Pistacia</taxon>
    </lineage>
</organism>
<reference evidence="2" key="1">
    <citation type="journal article" date="2023" name="G3 (Bethesda)">
        <title>Genome assembly and association tests identify interacting loci associated with vigor, precocity, and sex in interspecific pistachio rootstocks.</title>
        <authorList>
            <person name="Palmer W."/>
            <person name="Jacygrad E."/>
            <person name="Sagayaradj S."/>
            <person name="Cavanaugh K."/>
            <person name="Han R."/>
            <person name="Bertier L."/>
            <person name="Beede B."/>
            <person name="Kafkas S."/>
            <person name="Golino D."/>
            <person name="Preece J."/>
            <person name="Michelmore R."/>
        </authorList>
    </citation>
    <scope>NUCLEOTIDE SEQUENCE [LARGE SCALE GENOMIC DNA]</scope>
</reference>
<gene>
    <name evidence="1" type="ORF">Patl1_23306</name>
</gene>
<evidence type="ECO:0000313" key="1">
    <source>
        <dbReference type="EMBL" id="KAJ0080255.1"/>
    </source>
</evidence>
<name>A0ACC0ZYE5_9ROSI</name>